<feature type="compositionally biased region" description="Basic and acidic residues" evidence="2">
    <location>
        <begin position="134"/>
        <end position="143"/>
    </location>
</feature>
<dbReference type="PROSITE" id="PS50966">
    <property type="entry name" value="ZF_SWIM"/>
    <property type="match status" value="1"/>
</dbReference>
<dbReference type="PaxDb" id="272569-rrnAC1555"/>
<reference evidence="4 5" key="1">
    <citation type="journal article" date="2004" name="Genome Res.">
        <title>Genome sequence of Haloarcula marismortui: a halophilic archaeon from the Dead Sea.</title>
        <authorList>
            <person name="Baliga N.S."/>
            <person name="Bonneau R."/>
            <person name="Facciotti M.T."/>
            <person name="Pan M."/>
            <person name="Glusman G."/>
            <person name="Deutsch E.W."/>
            <person name="Shannon P."/>
            <person name="Chiu Y."/>
            <person name="Weng R.S."/>
            <person name="Gan R.R."/>
            <person name="Hung P."/>
            <person name="Date S.V."/>
            <person name="Marcotte E."/>
            <person name="Hood L."/>
            <person name="Ng W.V."/>
        </authorList>
    </citation>
    <scope>NUCLEOTIDE SEQUENCE [LARGE SCALE GENOMIC DNA]</scope>
    <source>
        <strain evidence="5">ATCC 43049 / DSM 3752 / JCM 8966 / VKM B-1809</strain>
    </source>
</reference>
<keyword evidence="1" id="KW-0479">Metal-binding</keyword>
<dbReference type="GO" id="GO:0008270">
    <property type="term" value="F:zinc ion binding"/>
    <property type="evidence" value="ECO:0007669"/>
    <property type="project" value="UniProtKB-KW"/>
</dbReference>
<dbReference type="AlphaFoldDB" id="Q5V1X9"/>
<dbReference type="EnsemblBacteria" id="AAV46473">
    <property type="protein sequence ID" value="AAV46473"/>
    <property type="gene ID" value="rrnAC1555"/>
</dbReference>
<accession>Q5V1X9</accession>
<dbReference type="eggNOG" id="arCOG03429">
    <property type="taxonomic scope" value="Archaea"/>
</dbReference>
<evidence type="ECO:0000256" key="2">
    <source>
        <dbReference type="SAM" id="MobiDB-lite"/>
    </source>
</evidence>
<dbReference type="InterPro" id="IPR007527">
    <property type="entry name" value="Znf_SWIM"/>
</dbReference>
<keyword evidence="5" id="KW-1185">Reference proteome</keyword>
<evidence type="ECO:0000313" key="4">
    <source>
        <dbReference type="EMBL" id="AAV46473.1"/>
    </source>
</evidence>
<feature type="domain" description="SWIM-type" evidence="3">
    <location>
        <begin position="58"/>
        <end position="95"/>
    </location>
</feature>
<keyword evidence="1" id="KW-0863">Zinc-finger</keyword>
<dbReference type="HOGENOM" id="CLU_129107_0_0_2"/>
<organism evidence="4 5">
    <name type="scientific">Haloarcula marismortui (strain ATCC 43049 / DSM 3752 / JCM 8966 / VKM B-1809)</name>
    <name type="common">Halobacterium marismortui</name>
    <dbReference type="NCBI Taxonomy" id="272569"/>
    <lineage>
        <taxon>Archaea</taxon>
        <taxon>Methanobacteriati</taxon>
        <taxon>Methanobacteriota</taxon>
        <taxon>Stenosarchaea group</taxon>
        <taxon>Halobacteria</taxon>
        <taxon>Halobacteriales</taxon>
        <taxon>Haloarculaceae</taxon>
        <taxon>Haloarcula</taxon>
    </lineage>
</organism>
<keyword evidence="1" id="KW-0862">Zinc</keyword>
<dbReference type="Proteomes" id="UP000001169">
    <property type="component" value="Chromosome I"/>
</dbReference>
<proteinExistence type="predicted"/>
<feature type="region of interest" description="Disordered" evidence="2">
    <location>
        <begin position="134"/>
        <end position="178"/>
    </location>
</feature>
<sequence length="178" mass="19686">MRMASPDPTLTEAAVRDLARPQSYDRGENYYDKGAVVEIARRGETIRAAVEGSQYKPYQVRIELDETGVVDTACSCPYDHGGICKHRVAVLLTYVRDSDEIDQRPPVSELVADADPEELRDVLVDLVESHPRLAEQVESRLETLEPGDEGDDARDRTRHQPGVDPPAGAVHSPSHRGT</sequence>
<dbReference type="KEGG" id="hma:rrnAC1555"/>
<dbReference type="PATRIC" id="fig|272569.17.peg.2242"/>
<protein>
    <recommendedName>
        <fullName evidence="3">SWIM-type domain-containing protein</fullName>
    </recommendedName>
</protein>
<gene>
    <name evidence="4" type="ordered locus">rrnAC1555</name>
</gene>
<dbReference type="EMBL" id="AY596297">
    <property type="protein sequence ID" value="AAV46473.1"/>
    <property type="molecule type" value="Genomic_DNA"/>
</dbReference>
<evidence type="ECO:0000259" key="3">
    <source>
        <dbReference type="PROSITE" id="PS50966"/>
    </source>
</evidence>
<evidence type="ECO:0000313" key="5">
    <source>
        <dbReference type="Proteomes" id="UP000001169"/>
    </source>
</evidence>
<evidence type="ECO:0000256" key="1">
    <source>
        <dbReference type="PROSITE-ProRule" id="PRU00325"/>
    </source>
</evidence>
<name>Q5V1X9_HALMA</name>
<dbReference type="Pfam" id="PF04434">
    <property type="entry name" value="SWIM"/>
    <property type="match status" value="1"/>
</dbReference>
<dbReference type="STRING" id="272569.rrnAC1555"/>